<comment type="subcellular location">
    <subcellularLocation>
        <location evidence="1">Membrane</location>
        <topology evidence="1">Multi-pass membrane protein</topology>
    </subcellularLocation>
</comment>
<keyword evidence="3" id="KW-0633">Potassium transport</keyword>
<reference evidence="14 15" key="1">
    <citation type="journal article" date="2014" name="Genome Announc.">
        <title>Draft Genome Sequences of Marinobacter similis A3d10T and Marinobacter salarius R9SW1T.</title>
        <authorList>
            <person name="Ivanova E.P."/>
            <person name="Ng H.J."/>
            <person name="Webb H.K."/>
            <person name="Feng G."/>
            <person name="Oshima K."/>
            <person name="Hattori M."/>
            <person name="Ohkuma M."/>
            <person name="Sergeev A.F."/>
            <person name="Mikhailov V.V."/>
            <person name="Crawford R.J."/>
            <person name="Sawabe T."/>
        </authorList>
    </citation>
    <scope>NUCLEOTIDE SEQUENCE [LARGE SCALE GENOMIC DNA]</scope>
    <source>
        <strain evidence="15">A3d10 and R9SW1</strain>
    </source>
</reference>
<proteinExistence type="predicted"/>
<evidence type="ECO:0000313" key="14">
    <source>
        <dbReference type="EMBL" id="AHI32796.1"/>
    </source>
</evidence>
<dbReference type="Gene3D" id="1.10.287.70">
    <property type="match status" value="1"/>
</dbReference>
<feature type="transmembrane region" description="Helical" evidence="12">
    <location>
        <begin position="43"/>
        <end position="61"/>
    </location>
</feature>
<evidence type="ECO:0000313" key="15">
    <source>
        <dbReference type="Proteomes" id="UP000035081"/>
    </source>
</evidence>
<dbReference type="GO" id="GO:0001508">
    <property type="term" value="P:action potential"/>
    <property type="evidence" value="ECO:0007669"/>
    <property type="project" value="TreeGrafter"/>
</dbReference>
<dbReference type="Gene3D" id="1.20.120.350">
    <property type="entry name" value="Voltage-gated potassium channels. Chain C"/>
    <property type="match status" value="1"/>
</dbReference>
<keyword evidence="10 12" id="KW-0472">Membrane</keyword>
<accession>W5YUI6</accession>
<dbReference type="AlphaFoldDB" id="W5YUI6"/>
<dbReference type="InterPro" id="IPR005821">
    <property type="entry name" value="Ion_trans_dom"/>
</dbReference>
<dbReference type="Pfam" id="PF00520">
    <property type="entry name" value="Ion_trans"/>
    <property type="match status" value="1"/>
</dbReference>
<feature type="transmembrane region" description="Helical" evidence="12">
    <location>
        <begin position="168"/>
        <end position="190"/>
    </location>
</feature>
<evidence type="ECO:0000256" key="4">
    <source>
        <dbReference type="ARBA" id="ARBA00022692"/>
    </source>
</evidence>
<organism evidence="14 15">
    <name type="scientific">Marinobacter salarius</name>
    <dbReference type="NCBI Taxonomy" id="1420917"/>
    <lineage>
        <taxon>Bacteria</taxon>
        <taxon>Pseudomonadati</taxon>
        <taxon>Pseudomonadota</taxon>
        <taxon>Gammaproteobacteria</taxon>
        <taxon>Pseudomonadales</taxon>
        <taxon>Marinobacteraceae</taxon>
        <taxon>Marinobacter</taxon>
    </lineage>
</organism>
<feature type="transmembrane region" description="Helical" evidence="12">
    <location>
        <begin position="196"/>
        <end position="217"/>
    </location>
</feature>
<dbReference type="GO" id="GO:0008076">
    <property type="term" value="C:voltage-gated potassium channel complex"/>
    <property type="evidence" value="ECO:0007669"/>
    <property type="project" value="InterPro"/>
</dbReference>
<dbReference type="KEGG" id="msr:AU15_20965"/>
<keyword evidence="7" id="KW-0630">Potassium</keyword>
<keyword evidence="9" id="KW-0406">Ion transport</keyword>
<protein>
    <submittedName>
        <fullName evidence="14">Voltage-gated potassium channel</fullName>
    </submittedName>
</protein>
<evidence type="ECO:0000256" key="1">
    <source>
        <dbReference type="ARBA" id="ARBA00004141"/>
    </source>
</evidence>
<dbReference type="HOGENOM" id="CLU_011722_1_1_6"/>
<keyword evidence="4 12" id="KW-0812">Transmembrane</keyword>
<evidence type="ECO:0000256" key="11">
    <source>
        <dbReference type="ARBA" id="ARBA00023303"/>
    </source>
</evidence>
<evidence type="ECO:0000256" key="7">
    <source>
        <dbReference type="ARBA" id="ARBA00022958"/>
    </source>
</evidence>
<feature type="transmembrane region" description="Helical" evidence="12">
    <location>
        <begin position="73"/>
        <end position="95"/>
    </location>
</feature>
<evidence type="ECO:0000256" key="9">
    <source>
        <dbReference type="ARBA" id="ARBA00023065"/>
    </source>
</evidence>
<sequence length="251" mass="28383">MSNNKTAILDRPFFAWSIAGLILFSVVTFSIETLPGLSSMTRAFLYYSEIVVVGLFSIEYLCRIYTSPQRLRFIFSFYGLVDLLAILPFYLGFFFDLRSLRLVRLLRLLRILKLARYNLAILRFVRAMYLAKEELVIFTIASFVLLFLAAVGIYHFENEAQPEVFRSIFDALWWAVATLTTVGYGDIYPITGGGRLFTFGILMVGLGMIAVPTGIIASSLSDVRRQLEEERRLKEGGIDSTSSAESDIAQN</sequence>
<evidence type="ECO:0000256" key="8">
    <source>
        <dbReference type="ARBA" id="ARBA00022989"/>
    </source>
</evidence>
<evidence type="ECO:0000259" key="13">
    <source>
        <dbReference type="Pfam" id="PF00520"/>
    </source>
</evidence>
<dbReference type="GO" id="GO:0005249">
    <property type="term" value="F:voltage-gated potassium channel activity"/>
    <property type="evidence" value="ECO:0007669"/>
    <property type="project" value="InterPro"/>
</dbReference>
<dbReference type="InterPro" id="IPR027359">
    <property type="entry name" value="Volt_channel_dom_sf"/>
</dbReference>
<keyword evidence="11 14" id="KW-0407">Ion channel</keyword>
<keyword evidence="8 12" id="KW-1133">Transmembrane helix</keyword>
<keyword evidence="6" id="KW-0851">Voltage-gated channel</keyword>
<gene>
    <name evidence="14" type="ORF">AU15_20965</name>
</gene>
<evidence type="ECO:0000256" key="10">
    <source>
        <dbReference type="ARBA" id="ARBA00023136"/>
    </source>
</evidence>
<dbReference type="Proteomes" id="UP000035081">
    <property type="component" value="Chromosome"/>
</dbReference>
<evidence type="ECO:0000256" key="12">
    <source>
        <dbReference type="SAM" id="Phobius"/>
    </source>
</evidence>
<dbReference type="PANTHER" id="PTHR11537:SF254">
    <property type="entry name" value="POTASSIUM VOLTAGE-GATED CHANNEL PROTEIN SHAB"/>
    <property type="match status" value="1"/>
</dbReference>
<name>W5YUI6_9GAMM</name>
<evidence type="ECO:0000256" key="3">
    <source>
        <dbReference type="ARBA" id="ARBA00022538"/>
    </source>
</evidence>
<feature type="transmembrane region" description="Helical" evidence="12">
    <location>
        <begin position="135"/>
        <end position="156"/>
    </location>
</feature>
<keyword evidence="5" id="KW-0631">Potassium channel</keyword>
<dbReference type="InterPro" id="IPR028325">
    <property type="entry name" value="VG_K_chnl"/>
</dbReference>
<evidence type="ECO:0000256" key="6">
    <source>
        <dbReference type="ARBA" id="ARBA00022882"/>
    </source>
</evidence>
<dbReference type="EMBL" id="CP007152">
    <property type="protein sequence ID" value="AHI32796.1"/>
    <property type="molecule type" value="Genomic_DNA"/>
</dbReference>
<dbReference type="PANTHER" id="PTHR11537">
    <property type="entry name" value="VOLTAGE-GATED POTASSIUM CHANNEL"/>
    <property type="match status" value="1"/>
</dbReference>
<evidence type="ECO:0000256" key="5">
    <source>
        <dbReference type="ARBA" id="ARBA00022826"/>
    </source>
</evidence>
<evidence type="ECO:0000256" key="2">
    <source>
        <dbReference type="ARBA" id="ARBA00022448"/>
    </source>
</evidence>
<dbReference type="SUPFAM" id="SSF81324">
    <property type="entry name" value="Voltage-gated potassium channels"/>
    <property type="match status" value="1"/>
</dbReference>
<dbReference type="PRINTS" id="PR00169">
    <property type="entry name" value="KCHANNEL"/>
</dbReference>
<feature type="transmembrane region" description="Helical" evidence="12">
    <location>
        <begin position="12"/>
        <end position="31"/>
    </location>
</feature>
<feature type="domain" description="Ion transport" evidence="13">
    <location>
        <begin position="12"/>
        <end position="226"/>
    </location>
</feature>
<keyword evidence="2" id="KW-0813">Transport</keyword>